<evidence type="ECO:0000259" key="2">
    <source>
        <dbReference type="Pfam" id="PF07985"/>
    </source>
</evidence>
<proteinExistence type="inferred from homology"/>
<dbReference type="OrthoDB" id="551431at2759"/>
<comment type="caution">
    <text evidence="3">The sequence shown here is derived from an EMBL/GenBank/DDBJ whole genome shotgun (WGS) entry which is preliminary data.</text>
</comment>
<evidence type="ECO:0000313" key="4">
    <source>
        <dbReference type="Proteomes" id="UP001143981"/>
    </source>
</evidence>
<evidence type="ECO:0000313" key="3">
    <source>
        <dbReference type="EMBL" id="KAJ1735736.1"/>
    </source>
</evidence>
<protein>
    <recommendedName>
        <fullName evidence="2">SRR1-like domain-containing protein</fullName>
    </recommendedName>
</protein>
<sequence>MMSTDADGFTVKRGDVEREAGRKTRAVAEKKAALSKSAFYTELCAAGLGVLQEFAPEEIVCYGLGSLSIDVSQWQLALIVLLNETLGAAMLAFDPAAVASDIAVLSKFGISTIAENEQAKRRAERRTLFFMPHCEQFLYENVVASNWPCEQLAKVAIVGNRLSHYGDVLTSADFADKLPHVRRVLPAIRSTAFPDERHLGLRHRPYAFTDTCIQRFDTAHVLRIAE</sequence>
<dbReference type="InterPro" id="IPR040044">
    <property type="entry name" value="SRR1L"/>
</dbReference>
<dbReference type="Pfam" id="PF07985">
    <property type="entry name" value="SRR1"/>
    <property type="match status" value="1"/>
</dbReference>
<dbReference type="Proteomes" id="UP001143981">
    <property type="component" value="Unassembled WGS sequence"/>
</dbReference>
<dbReference type="AlphaFoldDB" id="A0A9W8D135"/>
<accession>A0A9W8D135</accession>
<evidence type="ECO:0000256" key="1">
    <source>
        <dbReference type="ARBA" id="ARBA00009856"/>
    </source>
</evidence>
<dbReference type="GO" id="GO:0005634">
    <property type="term" value="C:nucleus"/>
    <property type="evidence" value="ECO:0007669"/>
    <property type="project" value="TreeGrafter"/>
</dbReference>
<gene>
    <name evidence="3" type="ORF">LPJ61_000388</name>
</gene>
<dbReference type="InterPro" id="IPR012942">
    <property type="entry name" value="SRR1-like"/>
</dbReference>
<organism evidence="3 4">
    <name type="scientific">Coemansia biformis</name>
    <dbReference type="NCBI Taxonomy" id="1286918"/>
    <lineage>
        <taxon>Eukaryota</taxon>
        <taxon>Fungi</taxon>
        <taxon>Fungi incertae sedis</taxon>
        <taxon>Zoopagomycota</taxon>
        <taxon>Kickxellomycotina</taxon>
        <taxon>Kickxellomycetes</taxon>
        <taxon>Kickxellales</taxon>
        <taxon>Kickxellaceae</taxon>
        <taxon>Coemansia</taxon>
    </lineage>
</organism>
<feature type="domain" description="SRR1-like" evidence="2">
    <location>
        <begin position="55"/>
        <end position="214"/>
    </location>
</feature>
<dbReference type="PANTHER" id="PTHR28626">
    <property type="entry name" value="SRR1-LIKE PROTEIN"/>
    <property type="match status" value="1"/>
</dbReference>
<dbReference type="EMBL" id="JANBOI010000013">
    <property type="protein sequence ID" value="KAJ1735736.1"/>
    <property type="molecule type" value="Genomic_DNA"/>
</dbReference>
<name>A0A9W8D135_9FUNG</name>
<comment type="similarity">
    <text evidence="1">Belongs to the SRR1 family.</text>
</comment>
<dbReference type="PANTHER" id="PTHR28626:SF3">
    <property type="entry name" value="SRR1-LIKE PROTEIN"/>
    <property type="match status" value="1"/>
</dbReference>
<keyword evidence="4" id="KW-1185">Reference proteome</keyword>
<reference evidence="3" key="1">
    <citation type="submission" date="2022-07" db="EMBL/GenBank/DDBJ databases">
        <title>Phylogenomic reconstructions and comparative analyses of Kickxellomycotina fungi.</title>
        <authorList>
            <person name="Reynolds N.K."/>
            <person name="Stajich J.E."/>
            <person name="Barry K."/>
            <person name="Grigoriev I.V."/>
            <person name="Crous P."/>
            <person name="Smith M.E."/>
        </authorList>
    </citation>
    <scope>NUCLEOTIDE SEQUENCE</scope>
    <source>
        <strain evidence="3">BCRC 34381</strain>
    </source>
</reference>
<dbReference type="GO" id="GO:0005737">
    <property type="term" value="C:cytoplasm"/>
    <property type="evidence" value="ECO:0007669"/>
    <property type="project" value="TreeGrafter"/>
</dbReference>